<evidence type="ECO:0000313" key="2">
    <source>
        <dbReference type="EMBL" id="MDH1321201.1"/>
    </source>
</evidence>
<organism evidence="2 3">
    <name type="scientific">Enterobacter bugandensis</name>
    <dbReference type="NCBI Taxonomy" id="881260"/>
    <lineage>
        <taxon>Bacteria</taxon>
        <taxon>Pseudomonadati</taxon>
        <taxon>Pseudomonadota</taxon>
        <taxon>Gammaproteobacteria</taxon>
        <taxon>Enterobacterales</taxon>
        <taxon>Enterobacteriaceae</taxon>
        <taxon>Enterobacter</taxon>
    </lineage>
</organism>
<evidence type="ECO:0000313" key="3">
    <source>
        <dbReference type="Proteomes" id="UP001158416"/>
    </source>
</evidence>
<dbReference type="RefSeq" id="WP_280030366.1">
    <property type="nucleotide sequence ID" value="NZ_JAOCAP010000020.1"/>
</dbReference>
<feature type="chain" id="PRO_5041235021" evidence="1">
    <location>
        <begin position="21"/>
        <end position="164"/>
    </location>
</feature>
<comment type="caution">
    <text evidence="2">The sequence shown here is derived from an EMBL/GenBank/DDBJ whole genome shotgun (WGS) entry which is preliminary data.</text>
</comment>
<proteinExistence type="predicted"/>
<reference evidence="2" key="1">
    <citation type="submission" date="2022-09" db="EMBL/GenBank/DDBJ databases">
        <title>Intensive care unit water sources are persistently colonized with multi-drug resistant bacteria and are the site of extensive horizontal gene transfer of antibiotic resistance genes.</title>
        <authorList>
            <person name="Diorio-Toth L."/>
        </authorList>
    </citation>
    <scope>NUCLEOTIDE SEQUENCE</scope>
    <source>
        <strain evidence="2">GD03936</strain>
    </source>
</reference>
<protein>
    <submittedName>
        <fullName evidence="2">Uncharacterized protein</fullName>
    </submittedName>
</protein>
<gene>
    <name evidence="2" type="ORF">N5C39_22795</name>
</gene>
<keyword evidence="1" id="KW-0732">Signal</keyword>
<evidence type="ECO:0000256" key="1">
    <source>
        <dbReference type="SAM" id="SignalP"/>
    </source>
</evidence>
<sequence>MRKLLIASLCFFVLSNNAFAKTEWYTETMPNGLATLTGVFNKSGIGLMFGCTENFFSAGVIVLNVNKKGNQPGPTRINVTTLDNESANFIAELIPSADNNYTFMSSNAMASISTFHMLDTANKKPFQIELINDKLSLSNKWLVDTKDSGEAIRTFKQDCQLINN</sequence>
<dbReference type="AlphaFoldDB" id="A0AA42PUW2"/>
<dbReference type="Proteomes" id="UP001158416">
    <property type="component" value="Unassembled WGS sequence"/>
</dbReference>
<accession>A0AA42PUW2</accession>
<dbReference type="EMBL" id="JAOCAP010000020">
    <property type="protein sequence ID" value="MDH1321201.1"/>
    <property type="molecule type" value="Genomic_DNA"/>
</dbReference>
<name>A0AA42PUW2_9ENTR</name>
<feature type="signal peptide" evidence="1">
    <location>
        <begin position="1"/>
        <end position="20"/>
    </location>
</feature>